<keyword evidence="2" id="KW-0238">DNA-binding</keyword>
<dbReference type="InterPro" id="IPR028082">
    <property type="entry name" value="Peripla_BP_I"/>
</dbReference>
<dbReference type="PANTHER" id="PTHR30146:SF109">
    <property type="entry name" value="HTH-TYPE TRANSCRIPTIONAL REGULATOR GALS"/>
    <property type="match status" value="1"/>
</dbReference>
<proteinExistence type="predicted"/>
<dbReference type="CDD" id="cd01392">
    <property type="entry name" value="HTH_LacI"/>
    <property type="match status" value="1"/>
</dbReference>
<dbReference type="SUPFAM" id="SSF53822">
    <property type="entry name" value="Periplasmic binding protein-like I"/>
    <property type="match status" value="1"/>
</dbReference>
<dbReference type="GO" id="GO:0003700">
    <property type="term" value="F:DNA-binding transcription factor activity"/>
    <property type="evidence" value="ECO:0007669"/>
    <property type="project" value="TreeGrafter"/>
</dbReference>
<dbReference type="Pfam" id="PF13377">
    <property type="entry name" value="Peripla_BP_3"/>
    <property type="match status" value="1"/>
</dbReference>
<dbReference type="Gene3D" id="3.40.50.2300">
    <property type="match status" value="2"/>
</dbReference>
<evidence type="ECO:0000259" key="4">
    <source>
        <dbReference type="PROSITE" id="PS50932"/>
    </source>
</evidence>
<evidence type="ECO:0000313" key="5">
    <source>
        <dbReference type="EMBL" id="AYD47285.1"/>
    </source>
</evidence>
<dbReference type="Proteomes" id="UP000266118">
    <property type="component" value="Chromosome"/>
</dbReference>
<dbReference type="InterPro" id="IPR000843">
    <property type="entry name" value="HTH_LacI"/>
</dbReference>
<dbReference type="GO" id="GO:0000976">
    <property type="term" value="F:transcription cis-regulatory region binding"/>
    <property type="evidence" value="ECO:0007669"/>
    <property type="project" value="TreeGrafter"/>
</dbReference>
<dbReference type="PANTHER" id="PTHR30146">
    <property type="entry name" value="LACI-RELATED TRANSCRIPTIONAL REPRESSOR"/>
    <property type="match status" value="1"/>
</dbReference>
<keyword evidence="3" id="KW-0804">Transcription</keyword>
<accession>A0A386HNA6</accession>
<dbReference type="Pfam" id="PF00356">
    <property type="entry name" value="LacI"/>
    <property type="match status" value="1"/>
</dbReference>
<dbReference type="RefSeq" id="WP_119986239.1">
    <property type="nucleotide sequence ID" value="NZ_CP032489.1"/>
</dbReference>
<dbReference type="Gene3D" id="1.10.260.40">
    <property type="entry name" value="lambda repressor-like DNA-binding domains"/>
    <property type="match status" value="1"/>
</dbReference>
<feature type="domain" description="HTH lacI-type" evidence="4">
    <location>
        <begin position="5"/>
        <end position="59"/>
    </location>
</feature>
<dbReference type="CDD" id="cd06267">
    <property type="entry name" value="PBP1_LacI_sugar_binding-like"/>
    <property type="match status" value="1"/>
</dbReference>
<sequence length="341" mass="38345">MQKEVTIYDIAEKLGVTASTISRGLNNSPRVTKKTRDKIHAAAVEMGYQHNTIASNLRKQQSKTIGVMVPRLNSFFITSVLTGIERVITKEHYDILIMNSAESGMIEVANAKSLLNKRVDGVITSLALTTKNLHHFTPFFERKIPVVFFDRIIQEINCTKIIIDNFNCGYRATTHLISEGYKRIAHITGDLQRNVYNERFLGYKKALKENEIIFSNKLVKICSADKSEIIQTVELLLKQKPDAFFVTNDFSAAVCIHVLHQKGFKIPEDIAVIGFNNDVLGDLITPKLSTVDYPGELMGEIAAAELIDQMRLKNNKENIVDKTILVPAALIIRESTLKLKL</sequence>
<dbReference type="KEGG" id="ark:D6B99_06470"/>
<organism evidence="5 6">
    <name type="scientific">Arachidicoccus soli</name>
    <dbReference type="NCBI Taxonomy" id="2341117"/>
    <lineage>
        <taxon>Bacteria</taxon>
        <taxon>Pseudomonadati</taxon>
        <taxon>Bacteroidota</taxon>
        <taxon>Chitinophagia</taxon>
        <taxon>Chitinophagales</taxon>
        <taxon>Chitinophagaceae</taxon>
        <taxon>Arachidicoccus</taxon>
    </lineage>
</organism>
<dbReference type="SMART" id="SM00354">
    <property type="entry name" value="HTH_LACI"/>
    <property type="match status" value="1"/>
</dbReference>
<keyword evidence="1" id="KW-0805">Transcription regulation</keyword>
<dbReference type="InterPro" id="IPR010982">
    <property type="entry name" value="Lambda_DNA-bd_dom_sf"/>
</dbReference>
<name>A0A386HNA6_9BACT</name>
<evidence type="ECO:0000256" key="3">
    <source>
        <dbReference type="ARBA" id="ARBA00023163"/>
    </source>
</evidence>
<dbReference type="SUPFAM" id="SSF47413">
    <property type="entry name" value="lambda repressor-like DNA-binding domains"/>
    <property type="match status" value="1"/>
</dbReference>
<dbReference type="PROSITE" id="PS50932">
    <property type="entry name" value="HTH_LACI_2"/>
    <property type="match status" value="1"/>
</dbReference>
<evidence type="ECO:0000256" key="1">
    <source>
        <dbReference type="ARBA" id="ARBA00023015"/>
    </source>
</evidence>
<keyword evidence="6" id="KW-1185">Reference proteome</keyword>
<protein>
    <submittedName>
        <fullName evidence="5">LacI family transcriptional regulator</fullName>
    </submittedName>
</protein>
<evidence type="ECO:0000313" key="6">
    <source>
        <dbReference type="Proteomes" id="UP000266118"/>
    </source>
</evidence>
<reference evidence="5 6" key="1">
    <citation type="submission" date="2018-09" db="EMBL/GenBank/DDBJ databases">
        <title>Arachidicoccus sp. nov., a bacterium isolated from soil.</title>
        <authorList>
            <person name="Weon H.-Y."/>
            <person name="Kwon S.-W."/>
            <person name="Lee S.A."/>
        </authorList>
    </citation>
    <scope>NUCLEOTIDE SEQUENCE [LARGE SCALE GENOMIC DNA]</scope>
    <source>
        <strain evidence="5 6">KIS59-12</strain>
    </source>
</reference>
<dbReference type="InterPro" id="IPR046335">
    <property type="entry name" value="LacI/GalR-like_sensor"/>
</dbReference>
<gene>
    <name evidence="5" type="ORF">D6B99_06470</name>
</gene>
<evidence type="ECO:0000256" key="2">
    <source>
        <dbReference type="ARBA" id="ARBA00023125"/>
    </source>
</evidence>
<dbReference type="AlphaFoldDB" id="A0A386HNA6"/>
<dbReference type="EMBL" id="CP032489">
    <property type="protein sequence ID" value="AYD47285.1"/>
    <property type="molecule type" value="Genomic_DNA"/>
</dbReference>
<dbReference type="OrthoDB" id="9803256at2"/>